<keyword evidence="1" id="KW-0812">Transmembrane</keyword>
<accession>A0A494W3W5</accession>
<feature type="transmembrane region" description="Helical" evidence="1">
    <location>
        <begin position="77"/>
        <end position="99"/>
    </location>
</feature>
<protein>
    <submittedName>
        <fullName evidence="2">Uncharacterized protein</fullName>
    </submittedName>
</protein>
<evidence type="ECO:0000256" key="1">
    <source>
        <dbReference type="SAM" id="Phobius"/>
    </source>
</evidence>
<dbReference type="AlphaFoldDB" id="A0A494W3W5"/>
<evidence type="ECO:0000313" key="2">
    <source>
        <dbReference type="EMBL" id="BBD99293.1"/>
    </source>
</evidence>
<reference evidence="2 3" key="1">
    <citation type="submission" date="2018-05" db="EMBL/GenBank/DDBJ databases">
        <title>Complete Genome Sequence of the Nonylphenol-Degrading Bacterium Sphingobium amiense DSM 16289T.</title>
        <authorList>
            <person name="Ootsuka M."/>
            <person name="Nishizawa T."/>
            <person name="Ohta H."/>
        </authorList>
    </citation>
    <scope>NUCLEOTIDE SEQUENCE [LARGE SCALE GENOMIC DNA]</scope>
    <source>
        <strain evidence="2 3">DSM 16289</strain>
    </source>
</reference>
<keyword evidence="3" id="KW-1185">Reference proteome</keyword>
<keyword evidence="1" id="KW-1133">Transmembrane helix</keyword>
<evidence type="ECO:0000313" key="3">
    <source>
        <dbReference type="Proteomes" id="UP000279959"/>
    </source>
</evidence>
<dbReference type="Proteomes" id="UP000279959">
    <property type="component" value="Chromosome"/>
</dbReference>
<sequence length="102" mass="11111">MPLDEIAAEAADFVVRQVGGLVVEVAFDHIFSRHTARFFHGVGRRTIRIGTLGQWHIPSSLRAVPKGEAARPEPSDWVALVIGVLIWIALFIAIGMGGAHFL</sequence>
<keyword evidence="1" id="KW-0472">Membrane</keyword>
<proteinExistence type="predicted"/>
<dbReference type="KEGG" id="sami:SAMIE_1027940"/>
<dbReference type="EMBL" id="AP018664">
    <property type="protein sequence ID" value="BBD99293.1"/>
    <property type="molecule type" value="Genomic_DNA"/>
</dbReference>
<name>A0A494W3W5_9SPHN</name>
<dbReference type="RefSeq" id="WP_066699883.1">
    <property type="nucleotide sequence ID" value="NZ_AP018664.1"/>
</dbReference>
<organism evidence="2 3">
    <name type="scientific">Sphingobium amiense</name>
    <dbReference type="NCBI Taxonomy" id="135719"/>
    <lineage>
        <taxon>Bacteria</taxon>
        <taxon>Pseudomonadati</taxon>
        <taxon>Pseudomonadota</taxon>
        <taxon>Alphaproteobacteria</taxon>
        <taxon>Sphingomonadales</taxon>
        <taxon>Sphingomonadaceae</taxon>
        <taxon>Sphingobium</taxon>
    </lineage>
</organism>
<gene>
    <name evidence="2" type="ORF">SAMIE_1027940</name>
</gene>